<keyword evidence="3" id="KW-0804">Transcription</keyword>
<keyword evidence="6" id="KW-0396">Initiation factor</keyword>
<dbReference type="GO" id="GO:0005669">
    <property type="term" value="C:transcription factor TFIID complex"/>
    <property type="evidence" value="ECO:0007669"/>
    <property type="project" value="TreeGrafter"/>
</dbReference>
<protein>
    <submittedName>
        <fullName evidence="6">Transcription initiation factor TFIID 23-30kDa subunit-domain-containing protein</fullName>
    </submittedName>
</protein>
<dbReference type="PANTHER" id="PTHR21242">
    <property type="entry name" value="TRANSCRIPTION INITIATION FACTOR TFIID SUBUNIT 10"/>
    <property type="match status" value="1"/>
</dbReference>
<name>A0A4P9XPQ1_9FUNG</name>
<evidence type="ECO:0000256" key="2">
    <source>
        <dbReference type="ARBA" id="ARBA00023015"/>
    </source>
</evidence>
<reference evidence="7" key="1">
    <citation type="journal article" date="2018" name="Nat. Microbiol.">
        <title>Leveraging single-cell genomics to expand the fungal tree of life.</title>
        <authorList>
            <person name="Ahrendt S.R."/>
            <person name="Quandt C.A."/>
            <person name="Ciobanu D."/>
            <person name="Clum A."/>
            <person name="Salamov A."/>
            <person name="Andreopoulos B."/>
            <person name="Cheng J.F."/>
            <person name="Woyke T."/>
            <person name="Pelin A."/>
            <person name="Henrissat B."/>
            <person name="Reynolds N.K."/>
            <person name="Benny G.L."/>
            <person name="Smith M.E."/>
            <person name="James T.Y."/>
            <person name="Grigoriev I.V."/>
        </authorList>
    </citation>
    <scope>NUCLEOTIDE SEQUENCE [LARGE SCALE GENOMIC DNA]</scope>
    <source>
        <strain evidence="7">RSA 1356</strain>
    </source>
</reference>
<evidence type="ECO:0000256" key="3">
    <source>
        <dbReference type="ARBA" id="ARBA00023163"/>
    </source>
</evidence>
<dbReference type="PRINTS" id="PR01443">
    <property type="entry name" value="TFIID30KDSUB"/>
</dbReference>
<evidence type="ECO:0000313" key="6">
    <source>
        <dbReference type="EMBL" id="RKP07862.1"/>
    </source>
</evidence>
<gene>
    <name evidence="6" type="ORF">THASP1DRAFT_16464</name>
</gene>
<keyword evidence="4" id="KW-0539">Nucleus</keyword>
<feature type="non-terminal residue" evidence="6">
    <location>
        <position position="1"/>
    </location>
</feature>
<keyword evidence="6" id="KW-0648">Protein biosynthesis</keyword>
<dbReference type="GO" id="GO:0006367">
    <property type="term" value="P:transcription initiation at RNA polymerase II promoter"/>
    <property type="evidence" value="ECO:0007669"/>
    <property type="project" value="TreeGrafter"/>
</dbReference>
<dbReference type="PANTHER" id="PTHR21242:SF0">
    <property type="entry name" value="TRANSCRIPTION INITIATION FACTOR TFIID SUBUNIT 10"/>
    <property type="match status" value="1"/>
</dbReference>
<evidence type="ECO:0000256" key="4">
    <source>
        <dbReference type="ARBA" id="ARBA00023242"/>
    </source>
</evidence>
<keyword evidence="7" id="KW-1185">Reference proteome</keyword>
<keyword evidence="2" id="KW-0805">Transcription regulation</keyword>
<dbReference type="AlphaFoldDB" id="A0A4P9XPQ1"/>
<evidence type="ECO:0000313" key="7">
    <source>
        <dbReference type="Proteomes" id="UP000271241"/>
    </source>
</evidence>
<dbReference type="Proteomes" id="UP000271241">
    <property type="component" value="Unassembled WGS sequence"/>
</dbReference>
<dbReference type="STRING" id="78915.A0A4P9XPQ1"/>
<evidence type="ECO:0000256" key="1">
    <source>
        <dbReference type="ARBA" id="ARBA00004123"/>
    </source>
</evidence>
<dbReference type="GO" id="GO:0003743">
    <property type="term" value="F:translation initiation factor activity"/>
    <property type="evidence" value="ECO:0007669"/>
    <property type="project" value="UniProtKB-KW"/>
</dbReference>
<dbReference type="GO" id="GO:1990841">
    <property type="term" value="F:promoter-specific chromatin binding"/>
    <property type="evidence" value="ECO:0007669"/>
    <property type="project" value="TreeGrafter"/>
</dbReference>
<dbReference type="PIRSF" id="PIRSF017246">
    <property type="entry name" value="TFIID_TAF10"/>
    <property type="match status" value="1"/>
</dbReference>
<proteinExistence type="inferred from homology"/>
<organism evidence="6 7">
    <name type="scientific">Thamnocephalis sphaerospora</name>
    <dbReference type="NCBI Taxonomy" id="78915"/>
    <lineage>
        <taxon>Eukaryota</taxon>
        <taxon>Fungi</taxon>
        <taxon>Fungi incertae sedis</taxon>
        <taxon>Zoopagomycota</taxon>
        <taxon>Zoopagomycotina</taxon>
        <taxon>Zoopagomycetes</taxon>
        <taxon>Zoopagales</taxon>
        <taxon>Sigmoideomycetaceae</taxon>
        <taxon>Thamnocephalis</taxon>
    </lineage>
</organism>
<dbReference type="GO" id="GO:0000124">
    <property type="term" value="C:SAGA complex"/>
    <property type="evidence" value="ECO:0007669"/>
    <property type="project" value="TreeGrafter"/>
</dbReference>
<dbReference type="GO" id="GO:0016251">
    <property type="term" value="F:RNA polymerase II general transcription initiation factor activity"/>
    <property type="evidence" value="ECO:0007669"/>
    <property type="project" value="TreeGrafter"/>
</dbReference>
<dbReference type="Pfam" id="PF03540">
    <property type="entry name" value="TAF10"/>
    <property type="match status" value="1"/>
</dbReference>
<comment type="subcellular location">
    <subcellularLocation>
        <location evidence="1">Nucleus</location>
    </subcellularLocation>
</comment>
<dbReference type="EMBL" id="KZ992663">
    <property type="protein sequence ID" value="RKP07862.1"/>
    <property type="molecule type" value="Genomic_DNA"/>
</dbReference>
<dbReference type="OrthoDB" id="154356at2759"/>
<evidence type="ECO:0000256" key="5">
    <source>
        <dbReference type="ARBA" id="ARBA00025730"/>
    </source>
</evidence>
<comment type="similarity">
    <text evidence="5">Belongs to the TAF10 family.</text>
</comment>
<sequence length="86" mass="9894">IPDALTDHYLARAGLECEDVRIKRLLALAAQKFISDVATDAYQYCKIRQQGNRDKRKERRTVLTMEDLSAALGEHGINVRKPEYYL</sequence>
<accession>A0A4P9XPQ1</accession>
<dbReference type="CDD" id="cd07982">
    <property type="entry name" value="HFD_TAF10"/>
    <property type="match status" value="1"/>
</dbReference>
<dbReference type="InterPro" id="IPR003923">
    <property type="entry name" value="TAF10"/>
</dbReference>